<dbReference type="Proteomes" id="UP000192927">
    <property type="component" value="Unassembled WGS sequence"/>
</dbReference>
<evidence type="ECO:0000256" key="1">
    <source>
        <dbReference type="SAM" id="MobiDB-lite"/>
    </source>
</evidence>
<sequence length="122" mass="13274">MSTSKDGLSFAGAMADTLRLPDEALAMSYIYLHKYKRFLKSSEAPDLLDQYVRLSPSSLGISFDVTALQNESLKLICSPGPDPRFSNSLSRNEIDGVAPPAARNTPSRVSTPPQPIKRDSST</sequence>
<dbReference type="AlphaFoldDB" id="A0A1W5CRI1"/>
<evidence type="ECO:0000313" key="3">
    <source>
        <dbReference type="Proteomes" id="UP000192927"/>
    </source>
</evidence>
<accession>A0A1W5CRI1</accession>
<keyword evidence="3" id="KW-1185">Reference proteome</keyword>
<proteinExistence type="predicted"/>
<feature type="region of interest" description="Disordered" evidence="1">
    <location>
        <begin position="82"/>
        <end position="122"/>
    </location>
</feature>
<reference evidence="3" key="1">
    <citation type="submission" date="2017-03" db="EMBL/GenBank/DDBJ databases">
        <authorList>
            <person name="Sharma R."/>
            <person name="Thines M."/>
        </authorList>
    </citation>
    <scope>NUCLEOTIDE SEQUENCE [LARGE SCALE GENOMIC DNA]</scope>
</reference>
<protein>
    <submittedName>
        <fullName evidence="2">Uncharacterized protein</fullName>
    </submittedName>
</protein>
<organism evidence="2 3">
    <name type="scientific">Lasallia pustulata</name>
    <dbReference type="NCBI Taxonomy" id="136370"/>
    <lineage>
        <taxon>Eukaryota</taxon>
        <taxon>Fungi</taxon>
        <taxon>Dikarya</taxon>
        <taxon>Ascomycota</taxon>
        <taxon>Pezizomycotina</taxon>
        <taxon>Lecanoromycetes</taxon>
        <taxon>OSLEUM clade</taxon>
        <taxon>Umbilicariomycetidae</taxon>
        <taxon>Umbilicariales</taxon>
        <taxon>Umbilicariaceae</taxon>
        <taxon>Lasallia</taxon>
    </lineage>
</organism>
<evidence type="ECO:0000313" key="2">
    <source>
        <dbReference type="EMBL" id="SLM33402.1"/>
    </source>
</evidence>
<name>A0A1W5CRI1_9LECA</name>
<dbReference type="EMBL" id="FWEW01000034">
    <property type="protein sequence ID" value="SLM33402.1"/>
    <property type="molecule type" value="Genomic_DNA"/>
</dbReference>